<gene>
    <name evidence="1" type="ORF">IW245_000852</name>
</gene>
<proteinExistence type="predicted"/>
<dbReference type="AlphaFoldDB" id="A0A8J7G6M3"/>
<dbReference type="Proteomes" id="UP000622552">
    <property type="component" value="Unassembled WGS sequence"/>
</dbReference>
<evidence type="ECO:0000313" key="1">
    <source>
        <dbReference type="EMBL" id="MBG6134658.1"/>
    </source>
</evidence>
<organism evidence="1 2">
    <name type="scientific">Longispora fulva</name>
    <dbReference type="NCBI Taxonomy" id="619741"/>
    <lineage>
        <taxon>Bacteria</taxon>
        <taxon>Bacillati</taxon>
        <taxon>Actinomycetota</taxon>
        <taxon>Actinomycetes</taxon>
        <taxon>Micromonosporales</taxon>
        <taxon>Micromonosporaceae</taxon>
        <taxon>Longispora</taxon>
    </lineage>
</organism>
<name>A0A8J7G6M3_9ACTN</name>
<evidence type="ECO:0000313" key="2">
    <source>
        <dbReference type="Proteomes" id="UP000622552"/>
    </source>
</evidence>
<keyword evidence="2" id="KW-1185">Reference proteome</keyword>
<accession>A0A8J7G6M3</accession>
<reference evidence="1" key="1">
    <citation type="submission" date="2020-11" db="EMBL/GenBank/DDBJ databases">
        <title>Sequencing the genomes of 1000 actinobacteria strains.</title>
        <authorList>
            <person name="Klenk H.-P."/>
        </authorList>
    </citation>
    <scope>NUCLEOTIDE SEQUENCE</scope>
    <source>
        <strain evidence="1">DSM 45356</strain>
    </source>
</reference>
<dbReference type="EMBL" id="JADOUF010000001">
    <property type="protein sequence ID" value="MBG6134658.1"/>
    <property type="molecule type" value="Genomic_DNA"/>
</dbReference>
<sequence length="112" mass="12667">MTMTRTGAVWGLHHGDRQVARLTVTGADFPWVQADVECLPAFEEVRSLFVEQEQAFDSEDYDRADVLYDRIRGVLTMTFPGGGPVAEFLLRVYDDGTAGWRWHDEPFEAVGD</sequence>
<protein>
    <submittedName>
        <fullName evidence="1">Uncharacterized protein</fullName>
    </submittedName>
</protein>
<dbReference type="RefSeq" id="WP_197001867.1">
    <property type="nucleotide sequence ID" value="NZ_BONS01000023.1"/>
</dbReference>
<comment type="caution">
    <text evidence="1">The sequence shown here is derived from an EMBL/GenBank/DDBJ whole genome shotgun (WGS) entry which is preliminary data.</text>
</comment>